<dbReference type="CDD" id="cd20687">
    <property type="entry name" value="CdiI_Ykris-like"/>
    <property type="match status" value="1"/>
</dbReference>
<organism evidence="2 3">
    <name type="scientific">Streptomyces griseoluteus</name>
    <dbReference type="NCBI Taxonomy" id="29306"/>
    <lineage>
        <taxon>Bacteria</taxon>
        <taxon>Bacillati</taxon>
        <taxon>Actinomycetota</taxon>
        <taxon>Actinomycetes</taxon>
        <taxon>Kitasatosporales</taxon>
        <taxon>Streptomycetaceae</taxon>
        <taxon>Streptomyces</taxon>
    </lineage>
</organism>
<protein>
    <recommendedName>
        <fullName evidence="1">CdiI immunity protein domain-containing protein</fullName>
    </recommendedName>
</protein>
<evidence type="ECO:0000259" key="1">
    <source>
        <dbReference type="Pfam" id="PF18593"/>
    </source>
</evidence>
<dbReference type="Proteomes" id="UP000298513">
    <property type="component" value="Unassembled WGS sequence"/>
</dbReference>
<accession>A0A4Z1CX09</accession>
<sequence length="95" mass="10970">MLPKTLKNLAGAYFHQDYDLEYETPIEAVNDYKEVNPPDSVNALREAIRSLLDTSTSEQKLAELWLDDGNAYYDPRDDGITMTDWFRTMLNALNH</sequence>
<keyword evidence="3" id="KW-1185">Reference proteome</keyword>
<evidence type="ECO:0000313" key="3">
    <source>
        <dbReference type="Proteomes" id="UP000298513"/>
    </source>
</evidence>
<dbReference type="AlphaFoldDB" id="A0A4Z1CX09"/>
<dbReference type="InterPro" id="IPR041129">
    <property type="entry name" value="CdiI_2"/>
</dbReference>
<proteinExistence type="predicted"/>
<name>A0A4Z1CX09_STRGP</name>
<reference evidence="2 3" key="1">
    <citation type="submission" date="2019-04" db="EMBL/GenBank/DDBJ databases">
        <title>Streptomyces sp. nov. Bv016 isolated from bark of Buahinia variegata.</title>
        <authorList>
            <person name="Kanchanasin P."/>
            <person name="Tanasupawat S."/>
            <person name="Yuki M."/>
            <person name="Kudo T."/>
        </authorList>
    </citation>
    <scope>NUCLEOTIDE SEQUENCE [LARGE SCALE GENOMIC DNA]</scope>
    <source>
        <strain evidence="2 3">JCM 4765</strain>
    </source>
</reference>
<dbReference type="Pfam" id="PF18593">
    <property type="entry name" value="CdiI_2"/>
    <property type="match status" value="1"/>
</dbReference>
<evidence type="ECO:0000313" key="2">
    <source>
        <dbReference type="EMBL" id="TGN73437.1"/>
    </source>
</evidence>
<gene>
    <name evidence="2" type="ORF">E5082_31870</name>
</gene>
<feature type="domain" description="CdiI immunity protein" evidence="1">
    <location>
        <begin position="5"/>
        <end position="89"/>
    </location>
</feature>
<dbReference type="EMBL" id="SRRU01000020">
    <property type="protein sequence ID" value="TGN73437.1"/>
    <property type="molecule type" value="Genomic_DNA"/>
</dbReference>
<comment type="caution">
    <text evidence="2">The sequence shown here is derived from an EMBL/GenBank/DDBJ whole genome shotgun (WGS) entry which is preliminary data.</text>
</comment>
<dbReference type="RefSeq" id="WP_135794688.1">
    <property type="nucleotide sequence ID" value="NZ_JBEPFF010000029.1"/>
</dbReference>